<dbReference type="Gene3D" id="3.40.50.300">
    <property type="entry name" value="P-loop containing nucleotide triphosphate hydrolases"/>
    <property type="match status" value="1"/>
</dbReference>
<dbReference type="AlphaFoldDB" id="A0A8T2XFC5"/>
<dbReference type="GO" id="GO:0005886">
    <property type="term" value="C:plasma membrane"/>
    <property type="evidence" value="ECO:0007669"/>
    <property type="project" value="TreeGrafter"/>
</dbReference>
<evidence type="ECO:0000313" key="2">
    <source>
        <dbReference type="EMBL" id="KAH8491502.1"/>
    </source>
</evidence>
<reference evidence="2" key="1">
    <citation type="journal article" date="2021" name="J. Hered.">
        <title>Genome Assembly of Salicaceae Populus deltoides (Eastern Cottonwood) I-69 Based on Nanopore Sequencing and Hi-C Technologies.</title>
        <authorList>
            <person name="Bai S."/>
            <person name="Wu H."/>
            <person name="Zhang J."/>
            <person name="Pan Z."/>
            <person name="Zhao W."/>
            <person name="Li Z."/>
            <person name="Tong C."/>
        </authorList>
    </citation>
    <scope>NUCLEOTIDE SEQUENCE</scope>
    <source>
        <tissue evidence="2">Leaf</tissue>
    </source>
</reference>
<name>A0A8T2XFC5_POPDE</name>
<dbReference type="EMBL" id="JACEGQ020000013">
    <property type="protein sequence ID" value="KAH8491502.1"/>
    <property type="molecule type" value="Genomic_DNA"/>
</dbReference>
<accession>A0A8T2XFC5</accession>
<proteinExistence type="predicted"/>
<dbReference type="InterPro" id="IPR039421">
    <property type="entry name" value="Type_1_exporter"/>
</dbReference>
<evidence type="ECO:0000313" key="3">
    <source>
        <dbReference type="Proteomes" id="UP000807159"/>
    </source>
</evidence>
<dbReference type="GO" id="GO:0042626">
    <property type="term" value="F:ATPase-coupled transmembrane transporter activity"/>
    <property type="evidence" value="ECO:0007669"/>
    <property type="project" value="TreeGrafter"/>
</dbReference>
<evidence type="ECO:0008006" key="4">
    <source>
        <dbReference type="Google" id="ProtNLM"/>
    </source>
</evidence>
<gene>
    <name evidence="2" type="ORF">H0E87_023578</name>
</gene>
<dbReference type="PANTHER" id="PTHR24222">
    <property type="entry name" value="ABC TRANSPORTER B FAMILY"/>
    <property type="match status" value="1"/>
</dbReference>
<dbReference type="SUPFAM" id="SSF52540">
    <property type="entry name" value="P-loop containing nucleoside triphosphate hydrolases"/>
    <property type="match status" value="1"/>
</dbReference>
<sequence>MGSRLSFFLHLSSCATGFYTGSCLVVNSGDTAFSEDVSNKYSLGPDLMKAKDLYLQFWTETHKIDSSDEQYKILKKKLSSNMSVSSYNTRWNQDPEARNLNLLFNDTIRANIVPFGKEGNATEAEILAADYKKFFHKSRDIQLSGGLKQRVAIARGKASKILLLNEATSALDAESERVVQDELD</sequence>
<comment type="caution">
    <text evidence="2">The sequence shown here is derived from an EMBL/GenBank/DDBJ whole genome shotgun (WGS) entry which is preliminary data.</text>
</comment>
<dbReference type="PANTHER" id="PTHR24222:SF50">
    <property type="entry name" value="ABC TRANSPORTER B FAMILY MEMBER 9-LIKE ISOFORM X2"/>
    <property type="match status" value="1"/>
</dbReference>
<organism evidence="2 3">
    <name type="scientific">Populus deltoides</name>
    <name type="common">Eastern poplar</name>
    <name type="synonym">Eastern cottonwood</name>
    <dbReference type="NCBI Taxonomy" id="3696"/>
    <lineage>
        <taxon>Eukaryota</taxon>
        <taxon>Viridiplantae</taxon>
        <taxon>Streptophyta</taxon>
        <taxon>Embryophyta</taxon>
        <taxon>Tracheophyta</taxon>
        <taxon>Spermatophyta</taxon>
        <taxon>Magnoliopsida</taxon>
        <taxon>eudicotyledons</taxon>
        <taxon>Gunneridae</taxon>
        <taxon>Pentapetalae</taxon>
        <taxon>rosids</taxon>
        <taxon>fabids</taxon>
        <taxon>Malpighiales</taxon>
        <taxon>Salicaceae</taxon>
        <taxon>Saliceae</taxon>
        <taxon>Populus</taxon>
    </lineage>
</organism>
<feature type="signal peptide" evidence="1">
    <location>
        <begin position="1"/>
        <end position="17"/>
    </location>
</feature>
<dbReference type="InterPro" id="IPR027417">
    <property type="entry name" value="P-loop_NTPase"/>
</dbReference>
<keyword evidence="3" id="KW-1185">Reference proteome</keyword>
<evidence type="ECO:0000256" key="1">
    <source>
        <dbReference type="SAM" id="SignalP"/>
    </source>
</evidence>
<protein>
    <recommendedName>
        <fullName evidence="4">ABC transporter domain-containing protein</fullName>
    </recommendedName>
</protein>
<dbReference type="Proteomes" id="UP000807159">
    <property type="component" value="Chromosome 13"/>
</dbReference>
<feature type="chain" id="PRO_5035827403" description="ABC transporter domain-containing protein" evidence="1">
    <location>
        <begin position="18"/>
        <end position="184"/>
    </location>
</feature>
<keyword evidence="1" id="KW-0732">Signal</keyword>